<gene>
    <name evidence="2" type="ORF">D9758_010032</name>
</gene>
<dbReference type="OrthoDB" id="2587912at2759"/>
<dbReference type="EMBL" id="JAACJM010000088">
    <property type="protein sequence ID" value="KAF5348020.1"/>
    <property type="molecule type" value="Genomic_DNA"/>
</dbReference>
<feature type="region of interest" description="Disordered" evidence="1">
    <location>
        <begin position="291"/>
        <end position="310"/>
    </location>
</feature>
<evidence type="ECO:0000256" key="1">
    <source>
        <dbReference type="SAM" id="MobiDB-lite"/>
    </source>
</evidence>
<dbReference type="Proteomes" id="UP000559256">
    <property type="component" value="Unassembled WGS sequence"/>
</dbReference>
<protein>
    <submittedName>
        <fullName evidence="2">Uncharacterized protein</fullName>
    </submittedName>
</protein>
<evidence type="ECO:0000313" key="3">
    <source>
        <dbReference type="Proteomes" id="UP000559256"/>
    </source>
</evidence>
<keyword evidence="3" id="KW-1185">Reference proteome</keyword>
<proteinExistence type="predicted"/>
<reference evidence="2 3" key="1">
    <citation type="journal article" date="2020" name="ISME J.">
        <title>Uncovering the hidden diversity of litter-decomposition mechanisms in mushroom-forming fungi.</title>
        <authorList>
            <person name="Floudas D."/>
            <person name="Bentzer J."/>
            <person name="Ahren D."/>
            <person name="Johansson T."/>
            <person name="Persson P."/>
            <person name="Tunlid A."/>
        </authorList>
    </citation>
    <scope>NUCLEOTIDE SEQUENCE [LARGE SCALE GENOMIC DNA]</scope>
    <source>
        <strain evidence="2 3">CBS 291.85</strain>
    </source>
</reference>
<dbReference type="AlphaFoldDB" id="A0A8H5CU85"/>
<name>A0A8H5CU85_9AGAR</name>
<evidence type="ECO:0000313" key="2">
    <source>
        <dbReference type="EMBL" id="KAF5348020.1"/>
    </source>
</evidence>
<accession>A0A8H5CU85</accession>
<sequence length="398" mass="44410">MERDLPVEILYDILTYAIHGSQECSNILCTNSIFHSIGLRILHQDLVFTSVNQLMRFGKWIAGQDHNESRSLLCEPQTLTLDLAGRTASVLEVYPLGLRGVLDNNLSEPVQFTSLSIFQCLHRVLFHLVRHTSGVGTDAAGRLILETLYLRLNSHSSDSRCYAIEDAFMLVNPRNFIWVGPDPPHHFSIAIVPNAVTPLFNALSTYTRLTNLKLTNIAFPAPTFSDNQSVSLSLPSSSSSSESYISYFHLPIIPTLRTVHLGQATFLSAPTIASYILDTITVRYDEPTSMTLRSPGLEDDRNMENSSPTRASRYAELERITLVDVYEGSIWGLRLRMPHIITAALFLADRPEYRNVYEGRLGPGSASQDLKERIKDVVEALVSVEVKTERIMGGDRGA</sequence>
<organism evidence="2 3">
    <name type="scientific">Tetrapyrgos nigripes</name>
    <dbReference type="NCBI Taxonomy" id="182062"/>
    <lineage>
        <taxon>Eukaryota</taxon>
        <taxon>Fungi</taxon>
        <taxon>Dikarya</taxon>
        <taxon>Basidiomycota</taxon>
        <taxon>Agaricomycotina</taxon>
        <taxon>Agaricomycetes</taxon>
        <taxon>Agaricomycetidae</taxon>
        <taxon>Agaricales</taxon>
        <taxon>Marasmiineae</taxon>
        <taxon>Marasmiaceae</taxon>
        <taxon>Tetrapyrgos</taxon>
    </lineage>
</organism>
<comment type="caution">
    <text evidence="2">The sequence shown here is derived from an EMBL/GenBank/DDBJ whole genome shotgun (WGS) entry which is preliminary data.</text>
</comment>